<reference evidence="1 2" key="1">
    <citation type="submission" date="2017-08" db="EMBL/GenBank/DDBJ databases">
        <title>Harnessing the power of phylogenomics to disentangle the directionality and signatures of interkingdom host jumping in the parasitic fungal genus Tolypocladium.</title>
        <authorList>
            <person name="Quandt C.A."/>
            <person name="Patterson W."/>
            <person name="Spatafora J.W."/>
        </authorList>
    </citation>
    <scope>NUCLEOTIDE SEQUENCE [LARGE SCALE GENOMIC DNA]</scope>
    <source>
        <strain evidence="1 2">CBS 113982</strain>
    </source>
</reference>
<evidence type="ECO:0000313" key="2">
    <source>
        <dbReference type="Proteomes" id="UP000236621"/>
    </source>
</evidence>
<dbReference type="EMBL" id="NRSZ01001183">
    <property type="protein sequence ID" value="PNY22657.1"/>
    <property type="molecule type" value="Genomic_DNA"/>
</dbReference>
<organism evidence="1 2">
    <name type="scientific">Tolypocladium capitatum</name>
    <dbReference type="NCBI Taxonomy" id="45235"/>
    <lineage>
        <taxon>Eukaryota</taxon>
        <taxon>Fungi</taxon>
        <taxon>Dikarya</taxon>
        <taxon>Ascomycota</taxon>
        <taxon>Pezizomycotina</taxon>
        <taxon>Sordariomycetes</taxon>
        <taxon>Hypocreomycetidae</taxon>
        <taxon>Hypocreales</taxon>
        <taxon>Ophiocordycipitaceae</taxon>
        <taxon>Tolypocladium</taxon>
    </lineage>
</organism>
<dbReference type="AlphaFoldDB" id="A0A2K3Q537"/>
<comment type="caution">
    <text evidence="1">The sequence shown here is derived from an EMBL/GenBank/DDBJ whole genome shotgun (WGS) entry which is preliminary data.</text>
</comment>
<evidence type="ECO:0000313" key="1">
    <source>
        <dbReference type="EMBL" id="PNY22657.1"/>
    </source>
</evidence>
<name>A0A2K3Q537_9HYPO</name>
<dbReference type="Proteomes" id="UP000236621">
    <property type="component" value="Unassembled WGS sequence"/>
</dbReference>
<protein>
    <submittedName>
        <fullName evidence="1">Uncharacterized protein</fullName>
    </submittedName>
</protein>
<keyword evidence="2" id="KW-1185">Reference proteome</keyword>
<proteinExistence type="predicted"/>
<sequence length="327" mass="36056">MLAQMLYRGGLRSLLSCPFSRFSNGTVVRPGWLGRPRMVSALTNEPSNPLLQSAHNQLTRHACASSSSRNDLLPLARQPFGIELCGKVARLLNGNGVENLLWGSHLMATYTVPVVIQELAFAIPRSQVHTAIDSLEAEGVSLCRDRSCSWSRWQETAWQRSSDQKPAHFHLDHGEAGDLTGPDWNTVQLHAMEDVLWEVSAEGRGVGFSNGMDNDIIFANDPGLRMGSPLQGWGRFPASCPGVRLPTWQRYVEALILLALSSDGYACTFWYGELCHAAEVGNPDRLGHPTFTKFLKGLSVHPQSTFRAEIAEARESLGSRLHPRRGS</sequence>
<accession>A0A2K3Q537</accession>
<gene>
    <name evidence="1" type="ORF">TCAP_07090</name>
</gene>
<dbReference type="OrthoDB" id="4499271at2759"/>